<dbReference type="AlphaFoldDB" id="T0ZRW2"/>
<feature type="non-terminal residue" evidence="1">
    <location>
        <position position="163"/>
    </location>
</feature>
<dbReference type="EMBL" id="AUZY01008084">
    <property type="protein sequence ID" value="EQD47398.1"/>
    <property type="molecule type" value="Genomic_DNA"/>
</dbReference>
<feature type="non-terminal residue" evidence="1">
    <location>
        <position position="1"/>
    </location>
</feature>
<organism evidence="1">
    <name type="scientific">mine drainage metagenome</name>
    <dbReference type="NCBI Taxonomy" id="410659"/>
    <lineage>
        <taxon>unclassified sequences</taxon>
        <taxon>metagenomes</taxon>
        <taxon>ecological metagenomes</taxon>
    </lineage>
</organism>
<reference evidence="1" key="1">
    <citation type="submission" date="2013-08" db="EMBL/GenBank/DDBJ databases">
        <authorList>
            <person name="Mendez C."/>
            <person name="Richter M."/>
            <person name="Ferrer M."/>
            <person name="Sanchez J."/>
        </authorList>
    </citation>
    <scope>NUCLEOTIDE SEQUENCE</scope>
</reference>
<proteinExistence type="predicted"/>
<name>T0ZRW2_9ZZZZ</name>
<comment type="caution">
    <text evidence="1">The sequence shown here is derived from an EMBL/GenBank/DDBJ whole genome shotgun (WGS) entry which is preliminary data.</text>
</comment>
<evidence type="ECO:0000313" key="1">
    <source>
        <dbReference type="EMBL" id="EQD47398.1"/>
    </source>
</evidence>
<gene>
    <name evidence="1" type="ORF">B1B_12354</name>
</gene>
<protein>
    <submittedName>
        <fullName evidence="1">Uncharacterized protein</fullName>
    </submittedName>
</protein>
<reference evidence="1" key="2">
    <citation type="journal article" date="2014" name="ISME J.">
        <title>Microbial stratification in low pH oxic and suboxic macroscopic growths along an acid mine drainage.</title>
        <authorList>
            <person name="Mendez-Garcia C."/>
            <person name="Mesa V."/>
            <person name="Sprenger R.R."/>
            <person name="Richter M."/>
            <person name="Diez M.S."/>
            <person name="Solano J."/>
            <person name="Bargiela R."/>
            <person name="Golyshina O.V."/>
            <person name="Manteca A."/>
            <person name="Ramos J.L."/>
            <person name="Gallego J.R."/>
            <person name="Llorente I."/>
            <person name="Martins Dos Santos V.A."/>
            <person name="Jensen O.N."/>
            <person name="Pelaez A.I."/>
            <person name="Sanchez J."/>
            <person name="Ferrer M."/>
        </authorList>
    </citation>
    <scope>NUCLEOTIDE SEQUENCE</scope>
</reference>
<accession>T0ZRW2</accession>
<sequence length="163" mass="18579">GSRGFRQGNASLASPVARRTALAENQCHLETEDRLLQSVIDEAQRQAKNNISDFTPELTVLVEGAGYENVWLETQPMGGAMYAKRNLEVGLNNQLIFMGYQRSDGRLPGMISSLNHQSLKPDYEMLQGYYFPDPAWKIYFLIQQDKTYLSRLYDVLKAYDAYL</sequence>